<keyword evidence="5 8" id="KW-0808">Transferase</keyword>
<dbReference type="InterPro" id="IPR000860">
    <property type="entry name" value="HemC"/>
</dbReference>
<dbReference type="Pfam" id="PF01379">
    <property type="entry name" value="Porphobil_deam"/>
    <property type="match status" value="1"/>
</dbReference>
<dbReference type="RefSeq" id="WP_211547468.1">
    <property type="nucleotide sequence ID" value="NZ_JAGTUF010000005.1"/>
</dbReference>
<dbReference type="InterPro" id="IPR022417">
    <property type="entry name" value="Porphobilin_deaminase_N"/>
</dbReference>
<dbReference type="NCBIfam" id="TIGR00212">
    <property type="entry name" value="hemC"/>
    <property type="match status" value="1"/>
</dbReference>
<evidence type="ECO:0000256" key="3">
    <source>
        <dbReference type="ARBA" id="ARBA00005638"/>
    </source>
</evidence>
<evidence type="ECO:0000256" key="1">
    <source>
        <dbReference type="ARBA" id="ARBA00002869"/>
    </source>
</evidence>
<dbReference type="Pfam" id="PF03900">
    <property type="entry name" value="Porphobil_deamC"/>
    <property type="match status" value="1"/>
</dbReference>
<organism evidence="11 12">
    <name type="scientific">Magnetospirillum sulfuroxidans</name>
    <dbReference type="NCBI Taxonomy" id="611300"/>
    <lineage>
        <taxon>Bacteria</taxon>
        <taxon>Pseudomonadati</taxon>
        <taxon>Pseudomonadota</taxon>
        <taxon>Alphaproteobacteria</taxon>
        <taxon>Rhodospirillales</taxon>
        <taxon>Rhodospirillaceae</taxon>
        <taxon>Magnetospirillum</taxon>
    </lineage>
</organism>
<dbReference type="EMBL" id="JAGTUF010000005">
    <property type="protein sequence ID" value="MBR9971569.1"/>
    <property type="molecule type" value="Genomic_DNA"/>
</dbReference>
<dbReference type="GO" id="GO:0004418">
    <property type="term" value="F:hydroxymethylbilane synthase activity"/>
    <property type="evidence" value="ECO:0007669"/>
    <property type="project" value="UniProtKB-EC"/>
</dbReference>
<comment type="similarity">
    <text evidence="3 8">Belongs to the HMBS family.</text>
</comment>
<dbReference type="InterPro" id="IPR022418">
    <property type="entry name" value="Porphobilinogen_deaminase_C"/>
</dbReference>
<evidence type="ECO:0000259" key="10">
    <source>
        <dbReference type="Pfam" id="PF03900"/>
    </source>
</evidence>
<evidence type="ECO:0000313" key="12">
    <source>
        <dbReference type="Proteomes" id="UP000680714"/>
    </source>
</evidence>
<protein>
    <recommendedName>
        <fullName evidence="8">Porphobilinogen deaminase</fullName>
        <shortName evidence="8">PBG</shortName>
        <ecNumber evidence="8">2.5.1.61</ecNumber>
    </recommendedName>
    <alternativeName>
        <fullName evidence="8">Hydroxymethylbilane synthase</fullName>
        <shortName evidence="8">HMBS</shortName>
    </alternativeName>
    <alternativeName>
        <fullName evidence="8">Pre-uroporphyrinogen synthase</fullName>
    </alternativeName>
</protein>
<dbReference type="PANTHER" id="PTHR11557">
    <property type="entry name" value="PORPHOBILINOGEN DEAMINASE"/>
    <property type="match status" value="1"/>
</dbReference>
<evidence type="ECO:0000256" key="8">
    <source>
        <dbReference type="HAMAP-Rule" id="MF_00260"/>
    </source>
</evidence>
<gene>
    <name evidence="8 11" type="primary">hemC</name>
    <name evidence="11" type="ORF">KEC16_07575</name>
</gene>
<dbReference type="Gene3D" id="3.30.160.40">
    <property type="entry name" value="Porphobilinogen deaminase, C-terminal domain"/>
    <property type="match status" value="1"/>
</dbReference>
<comment type="caution">
    <text evidence="11">The sequence shown here is derived from an EMBL/GenBank/DDBJ whole genome shotgun (WGS) entry which is preliminary data.</text>
</comment>
<sequence length="315" mass="33217">MTKTVNTAQLTIGTRGSPLALAQTHETRDRLAAAWPVLATADAIAIQVIQTTGDLIQNRPLAEIGGKGLFTKELDDSMLDGRIDLAVHSMKDVPTVLPDGIVLPCVLPREDVRDAFLSLKATGIADLPAGAVIGTASLRRGAQILNRRPDLKVVNFRGNVQSRLRKLSEGVVDATLLAMAGLNRLGLSEHATSALEAEEMLPAVAQGAIGITCRADDQRALDFLAALNCPQTMVRITAERAFLLTLDGSCRTPIAALAEIDGGTLSFRGLIVSPDGRTIHAVSRRGSLADAQAMGEDAGRELIGVAGPGFFDFKA</sequence>
<dbReference type="SUPFAM" id="SSF53850">
    <property type="entry name" value="Periplasmic binding protein-like II"/>
    <property type="match status" value="1"/>
</dbReference>
<evidence type="ECO:0000259" key="9">
    <source>
        <dbReference type="Pfam" id="PF01379"/>
    </source>
</evidence>
<comment type="function">
    <text evidence="1 8">Tetrapolymerization of the monopyrrole PBG into the hydroxymethylbilane pre-uroporphyrinogen in several discrete steps.</text>
</comment>
<dbReference type="PROSITE" id="PS00533">
    <property type="entry name" value="PORPHOBILINOGEN_DEAM"/>
    <property type="match status" value="1"/>
</dbReference>
<dbReference type="PRINTS" id="PR00151">
    <property type="entry name" value="PORPHBDMNASE"/>
</dbReference>
<keyword evidence="12" id="KW-1185">Reference proteome</keyword>
<dbReference type="InterPro" id="IPR036803">
    <property type="entry name" value="Porphobilinogen_deaminase_C_sf"/>
</dbReference>
<dbReference type="PIRSF" id="PIRSF001438">
    <property type="entry name" value="4pyrrol_synth_OHMeBilane_synth"/>
    <property type="match status" value="1"/>
</dbReference>
<reference evidence="11 12" key="1">
    <citation type="submission" date="2021-04" db="EMBL/GenBank/DDBJ databases">
        <title>Magnetospirillum sulfuroxidans sp. nov., a facultative chemolithoautotrophic sulfur-oxidizing alphaproteobacterium isolated from freshwater sediment and proposals for Paramagetospirillum gen. nov., and Magnetospirillaceae fam. nov.</title>
        <authorList>
            <person name="Koziaeva V."/>
            <person name="Geelhoed J.S."/>
            <person name="Sorokin D.Y."/>
            <person name="Grouzdev D.S."/>
        </authorList>
    </citation>
    <scope>NUCLEOTIDE SEQUENCE [LARGE SCALE GENOMIC DNA]</scope>
    <source>
        <strain evidence="11 12">J10</strain>
    </source>
</reference>
<comment type="pathway">
    <text evidence="2">Porphyrin-containing compound metabolism; protoporphyrin-IX biosynthesis; coproporphyrinogen-III from 5-aminolevulinate: step 2/4.</text>
</comment>
<comment type="subunit">
    <text evidence="4 8">Monomer.</text>
</comment>
<comment type="miscellaneous">
    <text evidence="8">The porphobilinogen subunits are added to the dipyrromethane group.</text>
</comment>
<evidence type="ECO:0000256" key="6">
    <source>
        <dbReference type="ARBA" id="ARBA00023244"/>
    </source>
</evidence>
<evidence type="ECO:0000256" key="5">
    <source>
        <dbReference type="ARBA" id="ARBA00022679"/>
    </source>
</evidence>
<dbReference type="CDD" id="cd13648">
    <property type="entry name" value="PBP2_PBGD_1"/>
    <property type="match status" value="1"/>
</dbReference>
<name>A0ABS5IB78_9PROT</name>
<feature type="modified residue" description="S-(dipyrrolylmethanemethyl)cysteine" evidence="8">
    <location>
        <position position="250"/>
    </location>
</feature>
<evidence type="ECO:0000256" key="4">
    <source>
        <dbReference type="ARBA" id="ARBA00011245"/>
    </source>
</evidence>
<dbReference type="SUPFAM" id="SSF54782">
    <property type="entry name" value="Porphobilinogen deaminase (hydroxymethylbilane synthase), C-terminal domain"/>
    <property type="match status" value="1"/>
</dbReference>
<dbReference type="Gene3D" id="3.40.190.10">
    <property type="entry name" value="Periplasmic binding protein-like II"/>
    <property type="match status" value="2"/>
</dbReference>
<dbReference type="Proteomes" id="UP000680714">
    <property type="component" value="Unassembled WGS sequence"/>
</dbReference>
<dbReference type="EC" id="2.5.1.61" evidence="8"/>
<feature type="domain" description="Porphobilinogen deaminase C-terminal" evidence="10">
    <location>
        <begin position="235"/>
        <end position="303"/>
    </location>
</feature>
<dbReference type="PANTHER" id="PTHR11557:SF0">
    <property type="entry name" value="PORPHOBILINOGEN DEAMINASE"/>
    <property type="match status" value="1"/>
</dbReference>
<keyword evidence="6 8" id="KW-0627">Porphyrin biosynthesis</keyword>
<feature type="domain" description="Porphobilinogen deaminase N-terminal" evidence="9">
    <location>
        <begin position="10"/>
        <end position="220"/>
    </location>
</feature>
<evidence type="ECO:0000313" key="11">
    <source>
        <dbReference type="EMBL" id="MBR9971569.1"/>
    </source>
</evidence>
<comment type="cofactor">
    <cofactor evidence="8">
        <name>dipyrromethane</name>
        <dbReference type="ChEBI" id="CHEBI:60342"/>
    </cofactor>
    <text evidence="8">Binds 1 dipyrromethane group covalently.</text>
</comment>
<dbReference type="HAMAP" id="MF_00260">
    <property type="entry name" value="Porphobil_deam"/>
    <property type="match status" value="1"/>
</dbReference>
<dbReference type="InterPro" id="IPR022419">
    <property type="entry name" value="Porphobilin_deaminase_cofac_BS"/>
</dbReference>
<accession>A0ABS5IB78</accession>
<evidence type="ECO:0000256" key="2">
    <source>
        <dbReference type="ARBA" id="ARBA00004735"/>
    </source>
</evidence>
<evidence type="ECO:0000256" key="7">
    <source>
        <dbReference type="ARBA" id="ARBA00048169"/>
    </source>
</evidence>
<comment type="catalytic activity">
    <reaction evidence="7 8">
        <text>4 porphobilinogen + H2O = hydroxymethylbilane + 4 NH4(+)</text>
        <dbReference type="Rhea" id="RHEA:13185"/>
        <dbReference type="ChEBI" id="CHEBI:15377"/>
        <dbReference type="ChEBI" id="CHEBI:28938"/>
        <dbReference type="ChEBI" id="CHEBI:57845"/>
        <dbReference type="ChEBI" id="CHEBI:58126"/>
        <dbReference type="EC" id="2.5.1.61"/>
    </reaction>
</comment>
<proteinExistence type="inferred from homology"/>